<gene>
    <name evidence="2" type="ORF">BU16DRAFT_472031</name>
</gene>
<dbReference type="AlphaFoldDB" id="A0A6A6QA38"/>
<evidence type="ECO:0000256" key="1">
    <source>
        <dbReference type="SAM" id="MobiDB-lite"/>
    </source>
</evidence>
<sequence length="446" mass="48373">MRAVSLQAAHTDVLKPSVKELFNPLFLNTNTPWSAFICGSQGSGKSHTLGCMLEGCLSNNSKIGKLPHPLAGMVFHYTKSAGAPCEAAGVHSGNVKTTVLCSPTNLAAMKSLYRAQPGASAHLTVEPLYLESSHLNIQRMERLMAFSDNEKDPPLYMQTVRKILRGMAARINAGLGEFDYDDFSKLIDDEDFDNKQKGPLRLRLDILESFMAPSPKPKKTTGPSGGSKKGQTGSVPPPPPPKATTMATKNIFVGSPGTLTVIDLTDPFLDTDTACRLFEICLSEFLDKTDCGKVVALDEAHNYMSTSAPGADIFTEKLLHTIREQRHNGARTIISTQEPTISSKLLDLCSMTFVHRFTSPAWFATIKAHIGGTSAAAIGSEGQNRMFEEIMALKLGESLLFSPTAAIRVENDEVETMKGGRVKFKTRPRISHDAGTSVLASNSRQK</sequence>
<reference evidence="2" key="1">
    <citation type="journal article" date="2020" name="Stud. Mycol.">
        <title>101 Dothideomycetes genomes: a test case for predicting lifestyles and emergence of pathogens.</title>
        <authorList>
            <person name="Haridas S."/>
            <person name="Albert R."/>
            <person name="Binder M."/>
            <person name="Bloem J."/>
            <person name="Labutti K."/>
            <person name="Salamov A."/>
            <person name="Andreopoulos B."/>
            <person name="Baker S."/>
            <person name="Barry K."/>
            <person name="Bills G."/>
            <person name="Bluhm B."/>
            <person name="Cannon C."/>
            <person name="Castanera R."/>
            <person name="Culley D."/>
            <person name="Daum C."/>
            <person name="Ezra D."/>
            <person name="Gonzalez J."/>
            <person name="Henrissat B."/>
            <person name="Kuo A."/>
            <person name="Liang C."/>
            <person name="Lipzen A."/>
            <person name="Lutzoni F."/>
            <person name="Magnuson J."/>
            <person name="Mondo S."/>
            <person name="Nolan M."/>
            <person name="Ohm R."/>
            <person name="Pangilinan J."/>
            <person name="Park H.-J."/>
            <person name="Ramirez L."/>
            <person name="Alfaro M."/>
            <person name="Sun H."/>
            <person name="Tritt A."/>
            <person name="Yoshinaga Y."/>
            <person name="Zwiers L.-H."/>
            <person name="Turgeon B."/>
            <person name="Goodwin S."/>
            <person name="Spatafora J."/>
            <person name="Crous P."/>
            <person name="Grigoriev I."/>
        </authorList>
    </citation>
    <scope>NUCLEOTIDE SEQUENCE</scope>
    <source>
        <strain evidence="2">CBS 269.34</strain>
    </source>
</reference>
<dbReference type="EMBL" id="MU004199">
    <property type="protein sequence ID" value="KAF2489092.1"/>
    <property type="molecule type" value="Genomic_DNA"/>
</dbReference>
<dbReference type="SUPFAM" id="SSF52540">
    <property type="entry name" value="P-loop containing nucleoside triphosphate hydrolases"/>
    <property type="match status" value="1"/>
</dbReference>
<protein>
    <recommendedName>
        <fullName evidence="4">P-loop containing nucleoside triphosphate hydrolase protein</fullName>
    </recommendedName>
</protein>
<name>A0A6A6QA38_9PEZI</name>
<dbReference type="Proteomes" id="UP000799750">
    <property type="component" value="Unassembled WGS sequence"/>
</dbReference>
<evidence type="ECO:0008006" key="4">
    <source>
        <dbReference type="Google" id="ProtNLM"/>
    </source>
</evidence>
<dbReference type="OrthoDB" id="2316594at2759"/>
<organism evidence="2 3">
    <name type="scientific">Lophium mytilinum</name>
    <dbReference type="NCBI Taxonomy" id="390894"/>
    <lineage>
        <taxon>Eukaryota</taxon>
        <taxon>Fungi</taxon>
        <taxon>Dikarya</taxon>
        <taxon>Ascomycota</taxon>
        <taxon>Pezizomycotina</taxon>
        <taxon>Dothideomycetes</taxon>
        <taxon>Pleosporomycetidae</taxon>
        <taxon>Mytilinidiales</taxon>
        <taxon>Mytilinidiaceae</taxon>
        <taxon>Lophium</taxon>
    </lineage>
</organism>
<accession>A0A6A6QA38</accession>
<feature type="region of interest" description="Disordered" evidence="1">
    <location>
        <begin position="212"/>
        <end position="246"/>
    </location>
</feature>
<keyword evidence="3" id="KW-1185">Reference proteome</keyword>
<proteinExistence type="predicted"/>
<dbReference type="Gene3D" id="3.40.50.300">
    <property type="entry name" value="P-loop containing nucleotide triphosphate hydrolases"/>
    <property type="match status" value="1"/>
</dbReference>
<evidence type="ECO:0000313" key="3">
    <source>
        <dbReference type="Proteomes" id="UP000799750"/>
    </source>
</evidence>
<dbReference type="InterPro" id="IPR027417">
    <property type="entry name" value="P-loop_NTPase"/>
</dbReference>
<evidence type="ECO:0000313" key="2">
    <source>
        <dbReference type="EMBL" id="KAF2489092.1"/>
    </source>
</evidence>